<gene>
    <name evidence="2" type="ORF">CNEO2_80003</name>
    <name evidence="1" type="ORF">CNEO_44791</name>
    <name evidence="3" type="ORF">CNEONATNEC25_00910</name>
</gene>
<reference evidence="1" key="2">
    <citation type="submission" date="2021-10" db="EMBL/GenBank/DDBJ databases">
        <authorList>
            <person name="Mesa V."/>
        </authorList>
    </citation>
    <scope>NUCLEOTIDE SEQUENCE</scope>
    <source>
        <strain evidence="1">CC3_PB</strain>
    </source>
</reference>
<dbReference type="Proteomes" id="UP001189143">
    <property type="component" value="Unassembled WGS sequence"/>
</dbReference>
<reference evidence="2" key="3">
    <citation type="submission" date="2022-10" db="EMBL/GenBank/DDBJ databases">
        <authorList>
            <person name="Aires J."/>
            <person name="Mesa V."/>
        </authorList>
    </citation>
    <scope>NUCLEOTIDE SEQUENCE</scope>
    <source>
        <strain evidence="2">Clostridium neonatale JD116</strain>
    </source>
</reference>
<dbReference type="EMBL" id="CAMTCP010000292">
    <property type="protein sequence ID" value="CAI3693620.1"/>
    <property type="molecule type" value="Genomic_DNA"/>
</dbReference>
<sequence>MMIKKITAEILKKASEKMVISATASLLSAGVEEMPKSMKKLR</sequence>
<dbReference type="Proteomes" id="UP000431451">
    <property type="component" value="Unassembled WGS sequence"/>
</dbReference>
<dbReference type="AlphaFoldDB" id="A0A650LVB9"/>
<dbReference type="RefSeq" id="WP_279261205.1">
    <property type="nucleotide sequence ID" value="NZ_CAKJVD010000028.1"/>
</dbReference>
<reference evidence="3 4" key="1">
    <citation type="submission" date="2018-06" db="EMBL/GenBank/DDBJ databases">
        <authorList>
            <consortium name="IHU Genomes"/>
        </authorList>
    </citation>
    <scope>NUCLEOTIDE SEQUENCE [LARGE SCALE GENOMIC DNA]</scope>
    <source>
        <strain evidence="3 4">NEC25</strain>
    </source>
</reference>
<evidence type="ECO:0008006" key="5">
    <source>
        <dbReference type="Google" id="ProtNLM"/>
    </source>
</evidence>
<dbReference type="EMBL" id="CAKJVE010000004">
    <property type="protein sequence ID" value="CAG9710482.1"/>
    <property type="molecule type" value="Genomic_DNA"/>
</dbReference>
<accession>A0A650LVB9</accession>
<proteinExistence type="predicted"/>
<evidence type="ECO:0000313" key="1">
    <source>
        <dbReference type="EMBL" id="CAG9710482.1"/>
    </source>
</evidence>
<name>A0A650LVB9_9CLOT</name>
<evidence type="ECO:0000313" key="3">
    <source>
        <dbReference type="EMBL" id="VCT83315.1"/>
    </source>
</evidence>
<dbReference type="EMBL" id="UWJD01000001">
    <property type="protein sequence ID" value="VCT83315.1"/>
    <property type="molecule type" value="Genomic_DNA"/>
</dbReference>
<evidence type="ECO:0000313" key="2">
    <source>
        <dbReference type="EMBL" id="CAI3693620.1"/>
    </source>
</evidence>
<evidence type="ECO:0000313" key="4">
    <source>
        <dbReference type="Proteomes" id="UP000431451"/>
    </source>
</evidence>
<protein>
    <recommendedName>
        <fullName evidence="5">Cyclic lactone autoinducer peptide</fullName>
    </recommendedName>
</protein>
<organism evidence="3 4">
    <name type="scientific">Clostridium neonatale</name>
    <dbReference type="NCBI Taxonomy" id="137838"/>
    <lineage>
        <taxon>Bacteria</taxon>
        <taxon>Bacillati</taxon>
        <taxon>Bacillota</taxon>
        <taxon>Clostridia</taxon>
        <taxon>Eubacteriales</taxon>
        <taxon>Clostridiaceae</taxon>
        <taxon>Clostridium</taxon>
    </lineage>
</organism>
<dbReference type="Proteomes" id="UP000789738">
    <property type="component" value="Unassembled WGS sequence"/>
</dbReference>